<dbReference type="Proteomes" id="UP000054144">
    <property type="component" value="Unassembled WGS sequence"/>
</dbReference>
<keyword evidence="7" id="KW-1185">Reference proteome</keyword>
<dbReference type="EMBL" id="KN881606">
    <property type="protein sequence ID" value="KIY53534.1"/>
    <property type="molecule type" value="Genomic_DNA"/>
</dbReference>
<dbReference type="OrthoDB" id="265717at2759"/>
<dbReference type="Pfam" id="PF01753">
    <property type="entry name" value="zf-MYND"/>
    <property type="match status" value="1"/>
</dbReference>
<evidence type="ECO:0000256" key="2">
    <source>
        <dbReference type="ARBA" id="ARBA00022771"/>
    </source>
</evidence>
<keyword evidence="1" id="KW-0479">Metal-binding</keyword>
<dbReference type="Gene3D" id="6.10.140.2220">
    <property type="match status" value="1"/>
</dbReference>
<dbReference type="GO" id="GO:0008270">
    <property type="term" value="F:zinc ion binding"/>
    <property type="evidence" value="ECO:0007669"/>
    <property type="project" value="UniProtKB-KW"/>
</dbReference>
<dbReference type="SUPFAM" id="SSF144232">
    <property type="entry name" value="HIT/MYND zinc finger-like"/>
    <property type="match status" value="1"/>
</dbReference>
<feature type="domain" description="MYND-type" evidence="5">
    <location>
        <begin position="173"/>
        <end position="209"/>
    </location>
</feature>
<keyword evidence="2 4" id="KW-0863">Zinc-finger</keyword>
<dbReference type="InterPro" id="IPR002893">
    <property type="entry name" value="Znf_MYND"/>
</dbReference>
<evidence type="ECO:0000256" key="4">
    <source>
        <dbReference type="PROSITE-ProRule" id="PRU00134"/>
    </source>
</evidence>
<dbReference type="PROSITE" id="PS50865">
    <property type="entry name" value="ZF_MYND_2"/>
    <property type="match status" value="1"/>
</dbReference>
<protein>
    <recommendedName>
        <fullName evidence="5">MYND-type domain-containing protein</fullName>
    </recommendedName>
</protein>
<keyword evidence="3" id="KW-0862">Zinc</keyword>
<accession>A0A0D7AP44</accession>
<dbReference type="AlphaFoldDB" id="A0A0D7AP44"/>
<evidence type="ECO:0000259" key="5">
    <source>
        <dbReference type="PROSITE" id="PS50865"/>
    </source>
</evidence>
<sequence>MAAKALRIPLRNNLVHFPSFSQLPYDKDVNERYYALNFMRGVYTPSKHWIFLGEIYEDQTLRIPRHPGEKTMEFRGPRQFGIERPRYGVRDKNGQELQVAFHTDPAEMVVQFDARKFKIGHTIAVLYAHSHSWAFGGMGLRIEQMAVVKVIPCSLKALLDAHPKFPESENEECAACAKQTKTRCSKCKTPYCSRECQRRDWRERHKDECVAVRQLRNWASRTDWHVFGTKGYWDFRTTPNL</sequence>
<reference evidence="6 7" key="1">
    <citation type="journal article" date="2015" name="Fungal Genet. Biol.">
        <title>Evolution of novel wood decay mechanisms in Agaricales revealed by the genome sequences of Fistulina hepatica and Cylindrobasidium torrendii.</title>
        <authorList>
            <person name="Floudas D."/>
            <person name="Held B.W."/>
            <person name="Riley R."/>
            <person name="Nagy L.G."/>
            <person name="Koehler G."/>
            <person name="Ransdell A.S."/>
            <person name="Younus H."/>
            <person name="Chow J."/>
            <person name="Chiniquy J."/>
            <person name="Lipzen A."/>
            <person name="Tritt A."/>
            <person name="Sun H."/>
            <person name="Haridas S."/>
            <person name="LaButti K."/>
            <person name="Ohm R.A."/>
            <person name="Kues U."/>
            <person name="Blanchette R.A."/>
            <person name="Grigoriev I.V."/>
            <person name="Minto R.E."/>
            <person name="Hibbett D.S."/>
        </authorList>
    </citation>
    <scope>NUCLEOTIDE SEQUENCE [LARGE SCALE GENOMIC DNA]</scope>
    <source>
        <strain evidence="6 7">ATCC 64428</strain>
    </source>
</reference>
<organism evidence="6 7">
    <name type="scientific">Fistulina hepatica ATCC 64428</name>
    <dbReference type="NCBI Taxonomy" id="1128425"/>
    <lineage>
        <taxon>Eukaryota</taxon>
        <taxon>Fungi</taxon>
        <taxon>Dikarya</taxon>
        <taxon>Basidiomycota</taxon>
        <taxon>Agaricomycotina</taxon>
        <taxon>Agaricomycetes</taxon>
        <taxon>Agaricomycetidae</taxon>
        <taxon>Agaricales</taxon>
        <taxon>Fistulinaceae</taxon>
        <taxon>Fistulina</taxon>
    </lineage>
</organism>
<evidence type="ECO:0000256" key="1">
    <source>
        <dbReference type="ARBA" id="ARBA00022723"/>
    </source>
</evidence>
<evidence type="ECO:0000256" key="3">
    <source>
        <dbReference type="ARBA" id="ARBA00022833"/>
    </source>
</evidence>
<gene>
    <name evidence="6" type="ORF">FISHEDRAFT_55080</name>
</gene>
<evidence type="ECO:0000313" key="7">
    <source>
        <dbReference type="Proteomes" id="UP000054144"/>
    </source>
</evidence>
<proteinExistence type="predicted"/>
<name>A0A0D7AP44_9AGAR</name>
<evidence type="ECO:0000313" key="6">
    <source>
        <dbReference type="EMBL" id="KIY53534.1"/>
    </source>
</evidence>